<evidence type="ECO:0000313" key="3">
    <source>
        <dbReference type="Proteomes" id="UP001331561"/>
    </source>
</evidence>
<keyword evidence="1" id="KW-1133">Transmembrane helix</keyword>
<keyword evidence="3" id="KW-1185">Reference proteome</keyword>
<protein>
    <recommendedName>
        <fullName evidence="4">O-antigen ligase</fullName>
    </recommendedName>
</protein>
<gene>
    <name evidence="2" type="ORF">VVD49_01625</name>
</gene>
<evidence type="ECO:0000256" key="1">
    <source>
        <dbReference type="SAM" id="Phobius"/>
    </source>
</evidence>
<sequence>MLGDVLIRNTVFWVSIALSMLCVAFPPFRYLFFAVPLLVLIATLGDREARLGDEAKPFLAFVLAGLVLSPLANTEGMKDLFLTFSGISIALLCQVPVVRARTLFVCSLIAALIYFPLFGNFRGSLQFDIIKSISPFESNFGFVFGMVAVFALMEGRKWLAFLCLVLAVVCLKRIAVLGAMVCFVMWWVGEKNGRRILNPAFMVIANLGLLAFVLLYGAGYLDSAILALTGESANQIGVGRRGLLSLPANEFFHHPEQFIAFGQGPGSTYGLATMGANEYGGKANLHSDLLKIFYEYGVLFYAIFIWLMYSSRRYSTRIAFLFMNVLFLTDNTLIYYFLLLVFAVGVRSLEDAGKEFAMESPQSLADDHSVALASLTR</sequence>
<feature type="transmembrane region" description="Helical" evidence="1">
    <location>
        <begin position="159"/>
        <end position="188"/>
    </location>
</feature>
<reference evidence="2 3" key="1">
    <citation type="submission" date="2024-01" db="EMBL/GenBank/DDBJ databases">
        <title>Uliginosibacterium soil sp. nov.</title>
        <authorList>
            <person name="Lv Y."/>
        </authorList>
    </citation>
    <scope>NUCLEOTIDE SEQUENCE [LARGE SCALE GENOMIC DNA]</scope>
    <source>
        <strain evidence="2 3">H3</strain>
    </source>
</reference>
<feature type="transmembrane region" description="Helical" evidence="1">
    <location>
        <begin position="103"/>
        <end position="121"/>
    </location>
</feature>
<dbReference type="RefSeq" id="WP_327597379.1">
    <property type="nucleotide sequence ID" value="NZ_JAYXHS010000001.1"/>
</dbReference>
<comment type="caution">
    <text evidence="2">The sequence shown here is derived from an EMBL/GenBank/DDBJ whole genome shotgun (WGS) entry which is preliminary data.</text>
</comment>
<feature type="transmembrane region" description="Helical" evidence="1">
    <location>
        <begin position="57"/>
        <end position="73"/>
    </location>
</feature>
<name>A0ABU6JYI5_9RHOO</name>
<feature type="transmembrane region" description="Helical" evidence="1">
    <location>
        <begin position="12"/>
        <end position="45"/>
    </location>
</feature>
<evidence type="ECO:0000313" key="2">
    <source>
        <dbReference type="EMBL" id="MEC5384400.1"/>
    </source>
</evidence>
<feature type="transmembrane region" description="Helical" evidence="1">
    <location>
        <begin position="200"/>
        <end position="221"/>
    </location>
</feature>
<dbReference type="Proteomes" id="UP001331561">
    <property type="component" value="Unassembled WGS sequence"/>
</dbReference>
<feature type="transmembrane region" description="Helical" evidence="1">
    <location>
        <begin position="133"/>
        <end position="153"/>
    </location>
</feature>
<keyword evidence="1" id="KW-0812">Transmembrane</keyword>
<keyword evidence="1" id="KW-0472">Membrane</keyword>
<organism evidence="2 3">
    <name type="scientific">Uliginosibacterium silvisoli</name>
    <dbReference type="NCBI Taxonomy" id="3114758"/>
    <lineage>
        <taxon>Bacteria</taxon>
        <taxon>Pseudomonadati</taxon>
        <taxon>Pseudomonadota</taxon>
        <taxon>Betaproteobacteria</taxon>
        <taxon>Rhodocyclales</taxon>
        <taxon>Zoogloeaceae</taxon>
        <taxon>Uliginosibacterium</taxon>
    </lineage>
</organism>
<proteinExistence type="predicted"/>
<feature type="transmembrane region" description="Helical" evidence="1">
    <location>
        <begin position="321"/>
        <end position="346"/>
    </location>
</feature>
<dbReference type="EMBL" id="JAYXHS010000001">
    <property type="protein sequence ID" value="MEC5384400.1"/>
    <property type="molecule type" value="Genomic_DNA"/>
</dbReference>
<evidence type="ECO:0008006" key="4">
    <source>
        <dbReference type="Google" id="ProtNLM"/>
    </source>
</evidence>
<feature type="transmembrane region" description="Helical" evidence="1">
    <location>
        <begin position="292"/>
        <end position="309"/>
    </location>
</feature>
<accession>A0ABU6JYI5</accession>